<evidence type="ECO:0000256" key="1">
    <source>
        <dbReference type="SAM" id="SignalP"/>
    </source>
</evidence>
<dbReference type="InterPro" id="IPR019606">
    <property type="entry name" value="GerMN"/>
</dbReference>
<dbReference type="STRING" id="1122184.SAMN02745176_01285"/>
<evidence type="ECO:0000313" key="3">
    <source>
        <dbReference type="EMBL" id="SHI76531.1"/>
    </source>
</evidence>
<dbReference type="Pfam" id="PF10646">
    <property type="entry name" value="Germane"/>
    <property type="match status" value="2"/>
</dbReference>
<dbReference type="Proteomes" id="UP000184442">
    <property type="component" value="Unassembled WGS sequence"/>
</dbReference>
<dbReference type="OrthoDB" id="9809406at2"/>
<feature type="chain" id="PRO_5038729204" evidence="1">
    <location>
        <begin position="20"/>
        <end position="348"/>
    </location>
</feature>
<gene>
    <name evidence="3" type="ORF">SAMN02745176_01285</name>
</gene>
<dbReference type="RefSeq" id="WP_073025405.1">
    <property type="nucleotide sequence ID" value="NZ_FQZS01000007.1"/>
</dbReference>
<evidence type="ECO:0000259" key="2">
    <source>
        <dbReference type="SMART" id="SM00909"/>
    </source>
</evidence>
<evidence type="ECO:0000313" key="4">
    <source>
        <dbReference type="Proteomes" id="UP000184442"/>
    </source>
</evidence>
<protein>
    <submittedName>
        <fullName evidence="3">Germination protein M</fullName>
    </submittedName>
</protein>
<keyword evidence="1" id="KW-0732">Signal</keyword>
<feature type="domain" description="GerMN" evidence="2">
    <location>
        <begin position="92"/>
        <end position="185"/>
    </location>
</feature>
<keyword evidence="4" id="KW-1185">Reference proteome</keyword>
<organism evidence="3 4">
    <name type="scientific">Lutispora thermophila DSM 19022</name>
    <dbReference type="NCBI Taxonomy" id="1122184"/>
    <lineage>
        <taxon>Bacteria</taxon>
        <taxon>Bacillati</taxon>
        <taxon>Bacillota</taxon>
        <taxon>Clostridia</taxon>
        <taxon>Lutisporales</taxon>
        <taxon>Lutisporaceae</taxon>
        <taxon>Lutispora</taxon>
    </lineage>
</organism>
<proteinExistence type="predicted"/>
<dbReference type="EMBL" id="FQZS01000007">
    <property type="protein sequence ID" value="SHI76531.1"/>
    <property type="molecule type" value="Genomic_DNA"/>
</dbReference>
<name>A0A1M6DTJ9_9FIRM</name>
<accession>A0A1M6DTJ9</accession>
<feature type="domain" description="GerMN" evidence="2">
    <location>
        <begin position="243"/>
        <end position="330"/>
    </location>
</feature>
<dbReference type="AlphaFoldDB" id="A0A1M6DTJ9"/>
<feature type="signal peptide" evidence="1">
    <location>
        <begin position="1"/>
        <end position="19"/>
    </location>
</feature>
<dbReference type="PROSITE" id="PS51257">
    <property type="entry name" value="PROKAR_LIPOPROTEIN"/>
    <property type="match status" value="1"/>
</dbReference>
<dbReference type="SMART" id="SM00909">
    <property type="entry name" value="Germane"/>
    <property type="match status" value="2"/>
</dbReference>
<reference evidence="3 4" key="1">
    <citation type="submission" date="2016-11" db="EMBL/GenBank/DDBJ databases">
        <authorList>
            <person name="Jaros S."/>
            <person name="Januszkiewicz K."/>
            <person name="Wedrychowicz H."/>
        </authorList>
    </citation>
    <scope>NUCLEOTIDE SEQUENCE [LARGE SCALE GENOMIC DNA]</scope>
    <source>
        <strain evidence="3 4">DSM 19022</strain>
    </source>
</reference>
<sequence>MRKKLLVVAVILLCITLTGCTNPLASLRDFFNKKTTVEVEPEKVEEKETEDLSEVSVKQPEDTRATVLYYKDHDNLLVPVMRYIPKGDLGLAKAAIKGIIYSPELIEDLKPTGLLPTLPQGTKINGAVIKDDGLAVIDLSQEFLNFNTAEGEALGVKALVYTLTEFPNIKSVQIRIDGKTIDEMPYGTKIGEPLKRTEINLVKPEKLSDKLSKVMVYYQKKGKGNYTYFAPLTKLVSGYTNSAKAALDVLLEGPAQGTGLENPFPAGTRLLDVEVNDGVAYVNFSEEILNVDSAAEERTIIKSVTLTLKEFPAIKKVRLFVNGQTLENREGIGSKEYLDVPVFVNFYE</sequence>